<evidence type="ECO:0000256" key="1">
    <source>
        <dbReference type="SAM" id="Phobius"/>
    </source>
</evidence>
<keyword evidence="1" id="KW-0472">Membrane</keyword>
<organism evidence="2">
    <name type="scientific">Oppiella nova</name>
    <dbReference type="NCBI Taxonomy" id="334625"/>
    <lineage>
        <taxon>Eukaryota</taxon>
        <taxon>Metazoa</taxon>
        <taxon>Ecdysozoa</taxon>
        <taxon>Arthropoda</taxon>
        <taxon>Chelicerata</taxon>
        <taxon>Arachnida</taxon>
        <taxon>Acari</taxon>
        <taxon>Acariformes</taxon>
        <taxon>Sarcoptiformes</taxon>
        <taxon>Oribatida</taxon>
        <taxon>Brachypylina</taxon>
        <taxon>Oppioidea</taxon>
        <taxon>Oppiidae</taxon>
        <taxon>Oppiella</taxon>
    </lineage>
</organism>
<accession>A0A7R9QJ32</accession>
<dbReference type="AlphaFoldDB" id="A0A7R9QJ32"/>
<dbReference type="EMBL" id="OC917657">
    <property type="protein sequence ID" value="CAD7647656.1"/>
    <property type="molecule type" value="Genomic_DNA"/>
</dbReference>
<proteinExistence type="predicted"/>
<evidence type="ECO:0000313" key="3">
    <source>
        <dbReference type="Proteomes" id="UP000728032"/>
    </source>
</evidence>
<keyword evidence="3" id="KW-1185">Reference proteome</keyword>
<keyword evidence="1" id="KW-0812">Transmembrane</keyword>
<sequence length="88" mass="10695">MAHWSDYSLRGWLSFLSFMHIGTAFRCFYDKHFLRDKIFTTDAANGITLVWIVTFHYIWKPWKRRDLEIENELLLRGISSQKLSRKKR</sequence>
<feature type="transmembrane region" description="Helical" evidence="1">
    <location>
        <begin position="12"/>
        <end position="29"/>
    </location>
</feature>
<gene>
    <name evidence="2" type="ORF">ONB1V03_LOCUS6362</name>
</gene>
<keyword evidence="1" id="KW-1133">Transmembrane helix</keyword>
<feature type="transmembrane region" description="Helical" evidence="1">
    <location>
        <begin position="41"/>
        <end position="59"/>
    </location>
</feature>
<name>A0A7R9QJ32_9ACAR</name>
<protein>
    <submittedName>
        <fullName evidence="2">Uncharacterized protein</fullName>
    </submittedName>
</protein>
<dbReference type="OrthoDB" id="6345150at2759"/>
<evidence type="ECO:0000313" key="2">
    <source>
        <dbReference type="EMBL" id="CAD7647656.1"/>
    </source>
</evidence>
<reference evidence="2" key="1">
    <citation type="submission" date="2020-11" db="EMBL/GenBank/DDBJ databases">
        <authorList>
            <person name="Tran Van P."/>
        </authorList>
    </citation>
    <scope>NUCLEOTIDE SEQUENCE</scope>
</reference>
<dbReference type="EMBL" id="CAJPVJ010002832">
    <property type="protein sequence ID" value="CAG2166847.1"/>
    <property type="molecule type" value="Genomic_DNA"/>
</dbReference>
<dbReference type="Proteomes" id="UP000728032">
    <property type="component" value="Unassembled WGS sequence"/>
</dbReference>